<accession>A0A075HF08</accession>
<evidence type="ECO:0000313" key="1">
    <source>
        <dbReference type="EMBL" id="AIF12957.1"/>
    </source>
</evidence>
<organism evidence="1">
    <name type="scientific">uncultured marine group II/III euryarchaeote KM3_57_F04</name>
    <dbReference type="NCBI Taxonomy" id="1456465"/>
    <lineage>
        <taxon>Archaea</taxon>
        <taxon>Methanobacteriati</taxon>
        <taxon>Methanobacteriota</taxon>
        <taxon>environmental samples</taxon>
    </lineage>
</organism>
<dbReference type="AlphaFoldDB" id="A0A075HF08"/>
<sequence>MIVGGYGAYSREKRRETDVAVREELARAVNRIRRHLENVHDAALTSNSFTLVDACARAIEECDALRNEVSLAETGCDHPFFSVQKGATKKTIGTLIRHDHATLKMVTKAVRSSNQAELLKGRGAAELAVLESLNEVLQKISSCRGHFSERRAVLRNLKVM</sequence>
<name>A0A075HF08_9EURY</name>
<dbReference type="EMBL" id="KF900959">
    <property type="protein sequence ID" value="AIF12957.1"/>
    <property type="molecule type" value="Genomic_DNA"/>
</dbReference>
<protein>
    <submittedName>
        <fullName evidence="1">Uncharacterized protein</fullName>
    </submittedName>
</protein>
<proteinExistence type="predicted"/>
<reference evidence="1" key="1">
    <citation type="journal article" date="2014" name="Genome Biol. Evol.">
        <title>Pangenome evidence for extensive interdomain horizontal transfer affecting lineage core and shell genes in uncultured planktonic thaumarchaeota and euryarchaeota.</title>
        <authorList>
            <person name="Deschamps P."/>
            <person name="Zivanovic Y."/>
            <person name="Moreira D."/>
            <person name="Rodriguez-Valera F."/>
            <person name="Lopez-Garcia P."/>
        </authorList>
    </citation>
    <scope>NUCLEOTIDE SEQUENCE</scope>
</reference>